<comment type="caution">
    <text evidence="4">The sequence shown here is derived from an EMBL/GenBank/DDBJ whole genome shotgun (WGS) entry which is preliminary data.</text>
</comment>
<evidence type="ECO:0000256" key="1">
    <source>
        <dbReference type="ARBA" id="ARBA00022741"/>
    </source>
</evidence>
<feature type="region of interest" description="Disordered" evidence="3">
    <location>
        <begin position="141"/>
        <end position="162"/>
    </location>
</feature>
<dbReference type="GO" id="GO:0005730">
    <property type="term" value="C:nucleolus"/>
    <property type="evidence" value="ECO:0007669"/>
    <property type="project" value="TreeGrafter"/>
</dbReference>
<name>A0A9P6MJD5_9FUNG</name>
<keyword evidence="1" id="KW-0547">Nucleotide-binding</keyword>
<keyword evidence="2" id="KW-0342">GTP-binding</keyword>
<dbReference type="GO" id="GO:0005525">
    <property type="term" value="F:GTP binding"/>
    <property type="evidence" value="ECO:0007669"/>
    <property type="project" value="UniProtKB-KW"/>
</dbReference>
<feature type="non-terminal residue" evidence="4">
    <location>
        <position position="162"/>
    </location>
</feature>
<reference evidence="4" key="1">
    <citation type="journal article" date="2020" name="Fungal Divers.">
        <title>Resolving the Mortierellaceae phylogeny through synthesis of multi-gene phylogenetics and phylogenomics.</title>
        <authorList>
            <person name="Vandepol N."/>
            <person name="Liber J."/>
            <person name="Desiro A."/>
            <person name="Na H."/>
            <person name="Kennedy M."/>
            <person name="Barry K."/>
            <person name="Grigoriev I.V."/>
            <person name="Miller A.N."/>
            <person name="O'Donnell K."/>
            <person name="Stajich J.E."/>
            <person name="Bonito G."/>
        </authorList>
    </citation>
    <scope>NUCLEOTIDE SEQUENCE</scope>
    <source>
        <strain evidence="4">MES-2147</strain>
    </source>
</reference>
<dbReference type="EMBL" id="JAAAHW010000325">
    <property type="protein sequence ID" value="KAG0003707.1"/>
    <property type="molecule type" value="Genomic_DNA"/>
</dbReference>
<dbReference type="PANTHER" id="PTHR11089:SF30">
    <property type="entry name" value="GUANINE NUCLEOTIDE-BINDING PROTEIN-LIKE 3 HOMOLOG"/>
    <property type="match status" value="1"/>
</dbReference>
<proteinExistence type="predicted"/>
<evidence type="ECO:0000313" key="4">
    <source>
        <dbReference type="EMBL" id="KAG0003707.1"/>
    </source>
</evidence>
<evidence type="ECO:0000256" key="2">
    <source>
        <dbReference type="ARBA" id="ARBA00023134"/>
    </source>
</evidence>
<feature type="compositionally biased region" description="Basic and acidic residues" evidence="3">
    <location>
        <begin position="8"/>
        <end position="23"/>
    </location>
</feature>
<evidence type="ECO:0000313" key="5">
    <source>
        <dbReference type="Proteomes" id="UP000749646"/>
    </source>
</evidence>
<gene>
    <name evidence="4" type="primary">GNL3</name>
    <name evidence="4" type="ORF">BGZ65_001415</name>
</gene>
<dbReference type="PANTHER" id="PTHR11089">
    <property type="entry name" value="GTP-BINDING PROTEIN-RELATED"/>
    <property type="match status" value="1"/>
</dbReference>
<feature type="compositionally biased region" description="Low complexity" evidence="3">
    <location>
        <begin position="29"/>
        <end position="39"/>
    </location>
</feature>
<dbReference type="AlphaFoldDB" id="A0A9P6MJD5"/>
<dbReference type="OrthoDB" id="10266128at2759"/>
<dbReference type="Proteomes" id="UP000749646">
    <property type="component" value="Unassembled WGS sequence"/>
</dbReference>
<accession>A0A9P6MJD5</accession>
<evidence type="ECO:0000256" key="3">
    <source>
        <dbReference type="SAM" id="MobiDB-lite"/>
    </source>
</evidence>
<sequence>MLMKKKRAAEAKQLQKDAREKAMNKNRKIISNNNNNNNSTLSIHDIAQQAAARGQEFDASAVEAKADDGVREAVDSAAVGGKDNSRKDYYREFRKDIILEILEARNPLDLAPRENVESWLKYLRNEYPTIAFKASTQNQRTNLGQSNIGTDLASEDMLTSSE</sequence>
<organism evidence="4 5">
    <name type="scientific">Modicella reniformis</name>
    <dbReference type="NCBI Taxonomy" id="1440133"/>
    <lineage>
        <taxon>Eukaryota</taxon>
        <taxon>Fungi</taxon>
        <taxon>Fungi incertae sedis</taxon>
        <taxon>Mucoromycota</taxon>
        <taxon>Mortierellomycotina</taxon>
        <taxon>Mortierellomycetes</taxon>
        <taxon>Mortierellales</taxon>
        <taxon>Mortierellaceae</taxon>
        <taxon>Modicella</taxon>
    </lineage>
</organism>
<feature type="region of interest" description="Disordered" evidence="3">
    <location>
        <begin position="1"/>
        <end position="39"/>
    </location>
</feature>
<keyword evidence="5" id="KW-1185">Reference proteome</keyword>
<dbReference type="InterPro" id="IPR050755">
    <property type="entry name" value="TRAFAC_YlqF/YawG_RiboMat"/>
</dbReference>
<protein>
    <submittedName>
        <fullName evidence="4">Guanine nucleotide-binding protein-like 3</fullName>
    </submittedName>
</protein>